<sequence length="239" mass="24956">MTTSAEPVRPGPLAARSVVHSPVPPAPRMLRLPGVYRPQEDTALLASAIADLTIPAGARALDLCTGTGAQAITLARRGAGTVVAVDLSRRALASARLNALVRQLAVRPCRGGLARALREGPFDVVVANPPYVPSPAPTVRSTRGWDAGPDGRALLDPLCTAAATLLRPGGTMLLVQSAMSGVDKSREMLAAQGLRTSVVRSARIPFGPVLSGRTEFLEAAGLIEPGQRMEELVVLRADR</sequence>
<dbReference type="AlphaFoldDB" id="A0A066UDG4"/>
<dbReference type="RefSeq" id="WP_043778651.1">
    <property type="nucleotide sequence ID" value="NZ_JMQI01000021.1"/>
</dbReference>
<dbReference type="PROSITE" id="PS00092">
    <property type="entry name" value="N6_MTASE"/>
    <property type="match status" value="1"/>
</dbReference>
<keyword evidence="7" id="KW-1185">Reference proteome</keyword>
<dbReference type="PANTHER" id="PTHR45875">
    <property type="entry name" value="METHYLTRANSFERASE N6AMT1"/>
    <property type="match status" value="1"/>
</dbReference>
<feature type="domain" description="Methyltransferase small" evidence="5">
    <location>
        <begin position="41"/>
        <end position="182"/>
    </location>
</feature>
<dbReference type="GO" id="GO:0035657">
    <property type="term" value="C:eRF1 methyltransferase complex"/>
    <property type="evidence" value="ECO:0007669"/>
    <property type="project" value="TreeGrafter"/>
</dbReference>
<dbReference type="Pfam" id="PF05175">
    <property type="entry name" value="MTS"/>
    <property type="match status" value="1"/>
</dbReference>
<comment type="similarity">
    <text evidence="1">Belongs to the eukaryotic/archaeal PrmC-related family.</text>
</comment>
<gene>
    <name evidence="6" type="ORF">DV20_10075</name>
</gene>
<dbReference type="InterPro" id="IPR052190">
    <property type="entry name" value="Euk-Arch_PrmC-MTase"/>
</dbReference>
<evidence type="ECO:0000256" key="1">
    <source>
        <dbReference type="ARBA" id="ARBA00006149"/>
    </source>
</evidence>
<keyword evidence="4" id="KW-0949">S-adenosyl-L-methionine</keyword>
<dbReference type="EMBL" id="JMQI01000021">
    <property type="protein sequence ID" value="KDN22253.1"/>
    <property type="molecule type" value="Genomic_DNA"/>
</dbReference>
<dbReference type="OrthoDB" id="8746524at2"/>
<dbReference type="Proteomes" id="UP000027345">
    <property type="component" value="Unassembled WGS sequence"/>
</dbReference>
<dbReference type="GO" id="GO:0008170">
    <property type="term" value="F:N-methyltransferase activity"/>
    <property type="evidence" value="ECO:0007669"/>
    <property type="project" value="UniProtKB-ARBA"/>
</dbReference>
<evidence type="ECO:0000259" key="5">
    <source>
        <dbReference type="Pfam" id="PF05175"/>
    </source>
</evidence>
<evidence type="ECO:0000313" key="7">
    <source>
        <dbReference type="Proteomes" id="UP000027345"/>
    </source>
</evidence>
<dbReference type="CDD" id="cd02440">
    <property type="entry name" value="AdoMet_MTases"/>
    <property type="match status" value="1"/>
</dbReference>
<organism evidence="6 7">
    <name type="scientific">Amycolatopsis rifamycinica</name>
    <dbReference type="NCBI Taxonomy" id="287986"/>
    <lineage>
        <taxon>Bacteria</taxon>
        <taxon>Bacillati</taxon>
        <taxon>Actinomycetota</taxon>
        <taxon>Actinomycetes</taxon>
        <taxon>Pseudonocardiales</taxon>
        <taxon>Pseudonocardiaceae</taxon>
        <taxon>Amycolatopsis</taxon>
    </lineage>
</organism>
<dbReference type="GO" id="GO:0032259">
    <property type="term" value="P:methylation"/>
    <property type="evidence" value="ECO:0007669"/>
    <property type="project" value="UniProtKB-KW"/>
</dbReference>
<accession>A0A066UDG4</accession>
<dbReference type="PANTHER" id="PTHR45875:SF1">
    <property type="entry name" value="METHYLTRANSFERASE N6AMT1"/>
    <property type="match status" value="1"/>
</dbReference>
<evidence type="ECO:0000313" key="6">
    <source>
        <dbReference type="EMBL" id="KDN22253.1"/>
    </source>
</evidence>
<name>A0A066UDG4_9PSEU</name>
<dbReference type="eggNOG" id="COG2890">
    <property type="taxonomic scope" value="Bacteria"/>
</dbReference>
<dbReference type="Gene3D" id="3.40.50.150">
    <property type="entry name" value="Vaccinia Virus protein VP39"/>
    <property type="match status" value="1"/>
</dbReference>
<dbReference type="STRING" id="287986.DV20_10075"/>
<evidence type="ECO:0000256" key="4">
    <source>
        <dbReference type="ARBA" id="ARBA00022691"/>
    </source>
</evidence>
<dbReference type="InterPro" id="IPR002052">
    <property type="entry name" value="DNA_methylase_N6_adenine_CS"/>
</dbReference>
<dbReference type="SUPFAM" id="SSF53335">
    <property type="entry name" value="S-adenosyl-L-methionine-dependent methyltransferases"/>
    <property type="match status" value="1"/>
</dbReference>
<dbReference type="GO" id="GO:0008757">
    <property type="term" value="F:S-adenosylmethionine-dependent methyltransferase activity"/>
    <property type="evidence" value="ECO:0007669"/>
    <property type="project" value="TreeGrafter"/>
</dbReference>
<dbReference type="InterPro" id="IPR007848">
    <property type="entry name" value="Small_mtfrase_dom"/>
</dbReference>
<dbReference type="InterPro" id="IPR029063">
    <property type="entry name" value="SAM-dependent_MTases_sf"/>
</dbReference>
<protein>
    <submittedName>
        <fullName evidence="6">Methyltransferase</fullName>
    </submittedName>
</protein>
<dbReference type="GO" id="GO:0008276">
    <property type="term" value="F:protein methyltransferase activity"/>
    <property type="evidence" value="ECO:0007669"/>
    <property type="project" value="TreeGrafter"/>
</dbReference>
<dbReference type="GO" id="GO:0003676">
    <property type="term" value="F:nucleic acid binding"/>
    <property type="evidence" value="ECO:0007669"/>
    <property type="project" value="InterPro"/>
</dbReference>
<proteinExistence type="inferred from homology"/>
<evidence type="ECO:0000256" key="2">
    <source>
        <dbReference type="ARBA" id="ARBA00022603"/>
    </source>
</evidence>
<evidence type="ECO:0000256" key="3">
    <source>
        <dbReference type="ARBA" id="ARBA00022679"/>
    </source>
</evidence>
<comment type="caution">
    <text evidence="6">The sequence shown here is derived from an EMBL/GenBank/DDBJ whole genome shotgun (WGS) entry which is preliminary data.</text>
</comment>
<keyword evidence="3 6" id="KW-0808">Transferase</keyword>
<keyword evidence="2 6" id="KW-0489">Methyltransferase</keyword>
<reference evidence="6 7" key="1">
    <citation type="submission" date="2014-05" db="EMBL/GenBank/DDBJ databases">
        <title>Draft genome sequence of Amycolatopsis rifamycinica DSM 46095.</title>
        <authorList>
            <person name="Lal R."/>
            <person name="Saxena A."/>
            <person name="Kumari R."/>
            <person name="Mukherjee U."/>
            <person name="Singh P."/>
            <person name="Sangwan N."/>
            <person name="Mahato N.K."/>
        </authorList>
    </citation>
    <scope>NUCLEOTIDE SEQUENCE [LARGE SCALE GENOMIC DNA]</scope>
    <source>
        <strain evidence="6 7">DSM 46095</strain>
    </source>
</reference>